<dbReference type="PATRIC" id="fig|1046627.3.peg.1586"/>
<reference evidence="2 3" key="1">
    <citation type="journal article" date="2008" name="Int. J. Syst. Evol. Microbiol.">
        <title>Bizionia argentinensis sp. nov., isolated from surface marine water in Antarctica.</title>
        <authorList>
            <person name="Bercovich A."/>
            <person name="Vazquez S.C."/>
            <person name="Yankilevich P."/>
            <person name="Coria S.H."/>
            <person name="Foti M."/>
            <person name="Hernandez E."/>
            <person name="Vidal A."/>
            <person name="Ruberto L."/>
            <person name="Melo C."/>
            <person name="Marenssi S."/>
            <person name="Criscuolo M."/>
            <person name="Memoli M."/>
            <person name="Arguelles M."/>
            <person name="Mac Cormack W.P."/>
        </authorList>
    </citation>
    <scope>NUCLEOTIDE SEQUENCE [LARGE SCALE GENOMIC DNA]</scope>
    <source>
        <strain evidence="2 3">JUB59</strain>
    </source>
</reference>
<evidence type="ECO:0000256" key="1">
    <source>
        <dbReference type="SAM" id="SignalP"/>
    </source>
</evidence>
<organism evidence="2 3">
    <name type="scientific">Bizionia argentinensis JUB59</name>
    <dbReference type="NCBI Taxonomy" id="1046627"/>
    <lineage>
        <taxon>Bacteria</taxon>
        <taxon>Pseudomonadati</taxon>
        <taxon>Bacteroidota</taxon>
        <taxon>Flavobacteriia</taxon>
        <taxon>Flavobacteriales</taxon>
        <taxon>Flavobacteriaceae</taxon>
        <taxon>Bizionia</taxon>
    </lineage>
</organism>
<comment type="caution">
    <text evidence="2">The sequence shown here is derived from an EMBL/GenBank/DDBJ whole genome shotgun (WGS) entry which is preliminary data.</text>
</comment>
<dbReference type="OrthoDB" id="1466811at2"/>
<evidence type="ECO:0000313" key="2">
    <source>
        <dbReference type="EMBL" id="EGV43459.1"/>
    </source>
</evidence>
<proteinExistence type="predicted"/>
<dbReference type="AlphaFoldDB" id="G2EDI9"/>
<keyword evidence="3" id="KW-1185">Reference proteome</keyword>
<name>G2EDI9_9FLAO</name>
<dbReference type="eggNOG" id="COG0086">
    <property type="taxonomic scope" value="Bacteria"/>
</dbReference>
<dbReference type="STRING" id="1046627.BZARG_1339"/>
<evidence type="ECO:0000313" key="3">
    <source>
        <dbReference type="Proteomes" id="UP000003730"/>
    </source>
</evidence>
<gene>
    <name evidence="2" type="ORF">BZARG_1339</name>
</gene>
<feature type="chain" id="PRO_5003429146" description="PorT family protein" evidence="1">
    <location>
        <begin position="23"/>
        <end position="359"/>
    </location>
</feature>
<accession>G2EDI9</accession>
<dbReference type="RefSeq" id="WP_008637067.1">
    <property type="nucleotide sequence ID" value="NZ_AFXZ01000025.1"/>
</dbReference>
<evidence type="ECO:0008006" key="4">
    <source>
        <dbReference type="Google" id="ProtNLM"/>
    </source>
</evidence>
<protein>
    <recommendedName>
        <fullName evidence="4">PorT family protein</fullName>
    </recommendedName>
</protein>
<dbReference type="EMBL" id="AFXZ01000025">
    <property type="protein sequence ID" value="EGV43459.1"/>
    <property type="molecule type" value="Genomic_DNA"/>
</dbReference>
<dbReference type="Proteomes" id="UP000003730">
    <property type="component" value="Unassembled WGS sequence"/>
</dbReference>
<feature type="signal peptide" evidence="1">
    <location>
        <begin position="1"/>
        <end position="22"/>
    </location>
</feature>
<keyword evidence="1" id="KW-0732">Signal</keyword>
<sequence length="359" mass="41055">MQNITKYLVGFMLAFIVQFNYAQDVNNSEQISDLQERKIDVQTEEKSELKKGVEAINVRLDNKEVTQKEASELKTIVAKKHALNIENRLAIIDNKIALLERNETLNKDLQTSGNKIFISIGKGKDSDKYDSGSIYIGPEDRKKPVIYDRRTSSDFVFAIGFNNAITQGESLNDSPYKLGGSGFVELGWAWKTRVFENTNAVRFKYGVSLQWNKLNIKDNLYFAEENDVVSLEAYPLNLKKSKFRTTNLVIPIHFEFGPSKKIEGDNYFRYSTYRKFKIGVGGYGGVVLQSLQKLKYTENGNSQKDKFKDYNTNNFVYGLSSYISWGNVGVYAKYDLSTMFKNQAIDRNNISLGLRFDMD</sequence>